<dbReference type="GO" id="GO:0005737">
    <property type="term" value="C:cytoplasm"/>
    <property type="evidence" value="ECO:0007669"/>
    <property type="project" value="UniProtKB-SubCell"/>
</dbReference>
<evidence type="ECO:0000313" key="10">
    <source>
        <dbReference type="Proteomes" id="UP000320333"/>
    </source>
</evidence>
<dbReference type="InterPro" id="IPR012677">
    <property type="entry name" value="Nucleotide-bd_a/b_plait_sf"/>
</dbReference>
<feature type="region of interest" description="Disordered" evidence="7">
    <location>
        <begin position="267"/>
        <end position="295"/>
    </location>
</feature>
<dbReference type="Proteomes" id="UP000320333">
    <property type="component" value="Unassembled WGS sequence"/>
</dbReference>
<dbReference type="InterPro" id="IPR036869">
    <property type="entry name" value="J_dom_sf"/>
</dbReference>
<dbReference type="Gene3D" id="3.30.70.330">
    <property type="match status" value="1"/>
</dbReference>
<evidence type="ECO:0000256" key="1">
    <source>
        <dbReference type="ARBA" id="ARBA00004123"/>
    </source>
</evidence>
<dbReference type="PANTHER" id="PTHR44313:SF1">
    <property type="entry name" value="DNAJ HOMOLOG SUBFAMILY C MEMBER 17"/>
    <property type="match status" value="1"/>
</dbReference>
<dbReference type="CDD" id="cd06257">
    <property type="entry name" value="DnaJ"/>
    <property type="match status" value="1"/>
</dbReference>
<gene>
    <name evidence="9" type="ORF">CcCBS67573_g07979</name>
</gene>
<dbReference type="GO" id="GO:0005681">
    <property type="term" value="C:spliceosomal complex"/>
    <property type="evidence" value="ECO:0007669"/>
    <property type="project" value="TreeGrafter"/>
</dbReference>
<feature type="coiled-coil region" evidence="6">
    <location>
        <begin position="75"/>
        <end position="102"/>
    </location>
</feature>
<dbReference type="InterPro" id="IPR052094">
    <property type="entry name" value="Pre-mRNA-splicing_ERAD"/>
</dbReference>
<dbReference type="InterPro" id="IPR035979">
    <property type="entry name" value="RBD_domain_sf"/>
</dbReference>
<feature type="domain" description="J" evidence="8">
    <location>
        <begin position="6"/>
        <end position="72"/>
    </location>
</feature>
<keyword evidence="4" id="KW-0143">Chaperone</keyword>
<keyword evidence="10" id="KW-1185">Reference proteome</keyword>
<feature type="compositionally biased region" description="Basic and acidic residues" evidence="7">
    <location>
        <begin position="276"/>
        <end position="289"/>
    </location>
</feature>
<dbReference type="SUPFAM" id="SSF54928">
    <property type="entry name" value="RNA-binding domain, RBD"/>
    <property type="match status" value="1"/>
</dbReference>
<dbReference type="PROSITE" id="PS50076">
    <property type="entry name" value="DNAJ_2"/>
    <property type="match status" value="1"/>
</dbReference>
<keyword evidence="6" id="KW-0175">Coiled coil</keyword>
<dbReference type="PRINTS" id="PR00625">
    <property type="entry name" value="JDOMAIN"/>
</dbReference>
<comment type="caution">
    <text evidence="9">The sequence shown here is derived from an EMBL/GenBank/DDBJ whole genome shotgun (WGS) entry which is preliminary data.</text>
</comment>
<keyword evidence="3" id="KW-0963">Cytoplasm</keyword>
<dbReference type="Pfam" id="PF00226">
    <property type="entry name" value="DnaJ"/>
    <property type="match status" value="1"/>
</dbReference>
<evidence type="ECO:0000259" key="8">
    <source>
        <dbReference type="PROSITE" id="PS50076"/>
    </source>
</evidence>
<reference evidence="9 10" key="1">
    <citation type="journal article" date="2019" name="Sci. Rep.">
        <title>Comparative genomics of chytrid fungi reveal insights into the obligate biotrophic and pathogenic lifestyle of Synchytrium endobioticum.</title>
        <authorList>
            <person name="van de Vossenberg B.T.L.H."/>
            <person name="Warris S."/>
            <person name="Nguyen H.D.T."/>
            <person name="van Gent-Pelzer M.P.E."/>
            <person name="Joly D.L."/>
            <person name="van de Geest H.C."/>
            <person name="Bonants P.J.M."/>
            <person name="Smith D.S."/>
            <person name="Levesque C.A."/>
            <person name="van der Lee T.A.J."/>
        </authorList>
    </citation>
    <scope>NUCLEOTIDE SEQUENCE [LARGE SCALE GENOMIC DNA]</scope>
    <source>
        <strain evidence="9 10">CBS 675.73</strain>
    </source>
</reference>
<evidence type="ECO:0000256" key="3">
    <source>
        <dbReference type="ARBA" id="ARBA00022490"/>
    </source>
</evidence>
<dbReference type="GO" id="GO:0000390">
    <property type="term" value="P:spliceosomal complex disassembly"/>
    <property type="evidence" value="ECO:0007669"/>
    <property type="project" value="TreeGrafter"/>
</dbReference>
<dbReference type="AlphaFoldDB" id="A0A507ERG0"/>
<dbReference type="SUPFAM" id="SSF46565">
    <property type="entry name" value="Chaperone J-domain"/>
    <property type="match status" value="1"/>
</dbReference>
<dbReference type="PANTHER" id="PTHR44313">
    <property type="entry name" value="DNAJ HOMOLOG SUBFAMILY C MEMBER 17"/>
    <property type="match status" value="1"/>
</dbReference>
<evidence type="ECO:0000256" key="6">
    <source>
        <dbReference type="SAM" id="Coils"/>
    </source>
</evidence>
<evidence type="ECO:0000256" key="7">
    <source>
        <dbReference type="SAM" id="MobiDB-lite"/>
    </source>
</evidence>
<evidence type="ECO:0000256" key="2">
    <source>
        <dbReference type="ARBA" id="ARBA00004496"/>
    </source>
</evidence>
<comment type="subcellular location">
    <subcellularLocation>
        <location evidence="2">Cytoplasm</location>
    </subcellularLocation>
    <subcellularLocation>
        <location evidence="1">Nucleus</location>
    </subcellularLocation>
</comment>
<sequence length="295" mass="33256">MEPHNDLYELLGVPVTATSQQISKAYRKKALKVHPDKVGPDNEAAAAQFLQLTHAVDTLTDAAKRAAYDDLHKAHVAKRERVEKLDEARKKAKRDLEERETRGAQLYGQSNDSFNEAEVKRLREEGLKRLAEMMKEDELEREARDVASNANSTANDLDHSISLKWKAGQVKLTVDQIETLFSAFGEIDVLRVKKKSALLVYKNASDAEKIYNKRDSFKDYEIDWLTPRAKKTAEPAIVENIATAAAVGSKTEKDKTSGFSFSIGSPSSKFESVENDTLRRMREREKARSEAMLNK</sequence>
<dbReference type="STRING" id="246404.A0A507ERG0"/>
<dbReference type="OrthoDB" id="376357at2759"/>
<name>A0A507ERG0_9FUNG</name>
<accession>A0A507ERG0</accession>
<organism evidence="9 10">
    <name type="scientific">Chytriomyces confervae</name>
    <dbReference type="NCBI Taxonomy" id="246404"/>
    <lineage>
        <taxon>Eukaryota</taxon>
        <taxon>Fungi</taxon>
        <taxon>Fungi incertae sedis</taxon>
        <taxon>Chytridiomycota</taxon>
        <taxon>Chytridiomycota incertae sedis</taxon>
        <taxon>Chytridiomycetes</taxon>
        <taxon>Chytridiales</taxon>
        <taxon>Chytriomycetaceae</taxon>
        <taxon>Chytriomyces</taxon>
    </lineage>
</organism>
<dbReference type="EMBL" id="QEAP01000464">
    <property type="protein sequence ID" value="TPX65915.1"/>
    <property type="molecule type" value="Genomic_DNA"/>
</dbReference>
<dbReference type="Gene3D" id="1.10.287.110">
    <property type="entry name" value="DnaJ domain"/>
    <property type="match status" value="1"/>
</dbReference>
<evidence type="ECO:0000256" key="4">
    <source>
        <dbReference type="ARBA" id="ARBA00023186"/>
    </source>
</evidence>
<evidence type="ECO:0000256" key="5">
    <source>
        <dbReference type="ARBA" id="ARBA00023242"/>
    </source>
</evidence>
<keyword evidence="5" id="KW-0539">Nucleus</keyword>
<dbReference type="InterPro" id="IPR001623">
    <property type="entry name" value="DnaJ_domain"/>
</dbReference>
<proteinExistence type="predicted"/>
<protein>
    <recommendedName>
        <fullName evidence="8">J domain-containing protein</fullName>
    </recommendedName>
</protein>
<dbReference type="SMART" id="SM00271">
    <property type="entry name" value="DnaJ"/>
    <property type="match status" value="1"/>
</dbReference>
<dbReference type="GO" id="GO:0003676">
    <property type="term" value="F:nucleic acid binding"/>
    <property type="evidence" value="ECO:0007669"/>
    <property type="project" value="InterPro"/>
</dbReference>
<evidence type="ECO:0000313" key="9">
    <source>
        <dbReference type="EMBL" id="TPX65915.1"/>
    </source>
</evidence>